<gene>
    <name evidence="1" type="ORF">BD749_3898</name>
</gene>
<evidence type="ECO:0000313" key="2">
    <source>
        <dbReference type="Proteomes" id="UP000233782"/>
    </source>
</evidence>
<keyword evidence="2" id="KW-1185">Reference proteome</keyword>
<dbReference type="EMBL" id="PJMU01000012">
    <property type="protein sequence ID" value="PKV62384.1"/>
    <property type="molecule type" value="Genomic_DNA"/>
</dbReference>
<name>A0A2N3U6L1_9BACT</name>
<dbReference type="SUPFAM" id="SSF82185">
    <property type="entry name" value="Histone H3 K4-specific methyltransferase SET7/9 N-terminal domain"/>
    <property type="match status" value="1"/>
</dbReference>
<proteinExistence type="predicted"/>
<dbReference type="Proteomes" id="UP000233782">
    <property type="component" value="Unassembled WGS sequence"/>
</dbReference>
<dbReference type="Gene3D" id="3.90.930.1">
    <property type="match status" value="1"/>
</dbReference>
<reference evidence="1 2" key="1">
    <citation type="submission" date="2017-12" db="EMBL/GenBank/DDBJ databases">
        <title>Genomic Encyclopedia of Type Strains, Phase III (KMG-III): the genomes of soil and plant-associated and newly described type strains.</title>
        <authorList>
            <person name="Whitman W."/>
        </authorList>
    </citation>
    <scope>NUCLEOTIDE SEQUENCE [LARGE SCALE GENOMIC DNA]</scope>
    <source>
        <strain evidence="1 2">LP43</strain>
    </source>
</reference>
<accession>A0A2N3U6L1</accession>
<protein>
    <submittedName>
        <fullName evidence="1">MORN repeat protein</fullName>
    </submittedName>
</protein>
<sequence length="323" mass="36950">MIKKRSYKRFIPVIFIAVAILFFLNKVYEKDKRTKYYSSGEIKQEYYVNSEGVADGRLTEYFEGGSISSLVDFKDGKQHGWSQFFHKNGTMRKKTYFENGVQQDTLLTFYNDGDVETAFSIRDGKKHGNYVYYFENSKKKEEGIYQNDRLEGEVVSYNNRGQVAARGYYDSGDRYALIRYSDGEQEYISFPAGFKVTLPPSFKLDSISSNTFTSFKNKEAGIFLIMGANASSQPLSTELSKQMKEAVGANNLKEVSREEMMIGDVKAQSVVLLNNDSNDYLNLFFLKRGDTLINIYFFVPASKMAEYESSMLDILKSFSFKAA</sequence>
<evidence type="ECO:0000313" key="1">
    <source>
        <dbReference type="EMBL" id="PKV62384.1"/>
    </source>
</evidence>
<organism evidence="1 2">
    <name type="scientific">Pontibacter ramchanderi</name>
    <dbReference type="NCBI Taxonomy" id="1179743"/>
    <lineage>
        <taxon>Bacteria</taxon>
        <taxon>Pseudomonadati</taxon>
        <taxon>Bacteroidota</taxon>
        <taxon>Cytophagia</taxon>
        <taxon>Cytophagales</taxon>
        <taxon>Hymenobacteraceae</taxon>
        <taxon>Pontibacter</taxon>
    </lineage>
</organism>
<comment type="caution">
    <text evidence="1">The sequence shown here is derived from an EMBL/GenBank/DDBJ whole genome shotgun (WGS) entry which is preliminary data.</text>
</comment>
<dbReference type="AlphaFoldDB" id="A0A2N3U6L1"/>
<dbReference type="Gene3D" id="2.20.110.10">
    <property type="entry name" value="Histone H3 K4-specific methyltransferase SET7/9 N-terminal domain"/>
    <property type="match status" value="1"/>
</dbReference>